<evidence type="ECO:0000313" key="1">
    <source>
        <dbReference type="EMBL" id="SMO34870.1"/>
    </source>
</evidence>
<dbReference type="RefSeq" id="WP_142491511.1">
    <property type="nucleotide sequence ID" value="NZ_FXTO01000001.1"/>
</dbReference>
<name>A0A521AJM6_9RHOB</name>
<keyword evidence="2" id="KW-1185">Reference proteome</keyword>
<proteinExistence type="predicted"/>
<protein>
    <submittedName>
        <fullName evidence="1">Transcriptional regulator, AlpA family</fullName>
    </submittedName>
</protein>
<dbReference type="OrthoDB" id="9806994at2"/>
<dbReference type="AlphaFoldDB" id="A0A521AJM6"/>
<gene>
    <name evidence="1" type="ORF">SAMN06265173_101196</name>
</gene>
<dbReference type="EMBL" id="FXTO01000001">
    <property type="protein sequence ID" value="SMO34870.1"/>
    <property type="molecule type" value="Genomic_DNA"/>
</dbReference>
<reference evidence="1 2" key="1">
    <citation type="submission" date="2017-05" db="EMBL/GenBank/DDBJ databases">
        <authorList>
            <person name="Varghese N."/>
            <person name="Submissions S."/>
        </authorList>
    </citation>
    <scope>NUCLEOTIDE SEQUENCE [LARGE SCALE GENOMIC DNA]</scope>
    <source>
        <strain evidence="1 2">DSM 29506</strain>
    </source>
</reference>
<accession>A0A521AJM6</accession>
<sequence length="71" mass="8082">MQENLPNDRLLSRPEVHIHFGLTQRFLEVAAVRGDGPPMVKLGRAVRYRVGDLREWIEARKVASTSQEVGQ</sequence>
<evidence type="ECO:0000313" key="2">
    <source>
        <dbReference type="Proteomes" id="UP000316030"/>
    </source>
</evidence>
<organism evidence="1 2">
    <name type="scientific">Thalassovita litoralis</name>
    <dbReference type="NCBI Taxonomy" id="1010611"/>
    <lineage>
        <taxon>Bacteria</taxon>
        <taxon>Pseudomonadati</taxon>
        <taxon>Pseudomonadota</taxon>
        <taxon>Alphaproteobacteria</taxon>
        <taxon>Rhodobacterales</taxon>
        <taxon>Roseobacteraceae</taxon>
        <taxon>Thalassovita</taxon>
    </lineage>
</organism>
<dbReference type="Proteomes" id="UP000316030">
    <property type="component" value="Unassembled WGS sequence"/>
</dbReference>